<accession>A0AAF0WK08</accession>
<proteinExistence type="inferred from homology"/>
<dbReference type="PANTHER" id="PTHR45642">
    <property type="entry name" value="GDSL ESTERASE/LIPASE EXL3"/>
    <property type="match status" value="1"/>
</dbReference>
<dbReference type="InterPro" id="IPR001087">
    <property type="entry name" value="GDSL"/>
</dbReference>
<sequence>MGNLHVYSLQFLILFQLILMSSAQTQTPALNTSNLAFFVFGDSTVDPGNNNYIRTLLKGNFPPYGNDFVNQTPTGRFTNGRLVTDYAASYAGIKDFVPPYLDPKLSMEELLTGVSFASAGSGFDPLTPTLSGVISIPKQMEYFREYRERVEASIGSERSQYLIKNAVYIISAGTNDFALNYYGTSPVRRFTYSIPRYYQFLVEQIQKFLQDLQDMGARKIVMVGIPPIGCLPMVITLNSNIVDRLLRRQCIQRLSDVAQGFNQIVEQKVKEVERIDSKIYYVGMYEMFQNIFQDPQKFGFDKVDTGCCGTGLLELSYLCNPRSRLCANISDYVFFDAVHPTERTYFLLFQALSSTIDIILHVK</sequence>
<keyword evidence="4" id="KW-1185">Reference proteome</keyword>
<evidence type="ECO:0000256" key="1">
    <source>
        <dbReference type="ARBA" id="ARBA00008668"/>
    </source>
</evidence>
<dbReference type="Pfam" id="PF00657">
    <property type="entry name" value="Lipase_GDSL"/>
    <property type="match status" value="1"/>
</dbReference>
<organism evidence="3 4">
    <name type="scientific">Daucus carota subsp. sativus</name>
    <name type="common">Carrot</name>
    <dbReference type="NCBI Taxonomy" id="79200"/>
    <lineage>
        <taxon>Eukaryota</taxon>
        <taxon>Viridiplantae</taxon>
        <taxon>Streptophyta</taxon>
        <taxon>Embryophyta</taxon>
        <taxon>Tracheophyta</taxon>
        <taxon>Spermatophyta</taxon>
        <taxon>Magnoliopsida</taxon>
        <taxon>eudicotyledons</taxon>
        <taxon>Gunneridae</taxon>
        <taxon>Pentapetalae</taxon>
        <taxon>asterids</taxon>
        <taxon>campanulids</taxon>
        <taxon>Apiales</taxon>
        <taxon>Apiaceae</taxon>
        <taxon>Apioideae</taxon>
        <taxon>Scandiceae</taxon>
        <taxon>Daucinae</taxon>
        <taxon>Daucus</taxon>
        <taxon>Daucus sect. Daucus</taxon>
    </lineage>
</organism>
<name>A0AAF0WK08_DAUCS</name>
<dbReference type="EMBL" id="CP093344">
    <property type="protein sequence ID" value="WOG89778.1"/>
    <property type="molecule type" value="Genomic_DNA"/>
</dbReference>
<evidence type="ECO:0000256" key="2">
    <source>
        <dbReference type="SAM" id="SignalP"/>
    </source>
</evidence>
<dbReference type="InterPro" id="IPR050592">
    <property type="entry name" value="GDSL_lipolytic_enzyme"/>
</dbReference>
<reference evidence="3" key="2">
    <citation type="submission" date="2022-03" db="EMBL/GenBank/DDBJ databases">
        <title>Draft title - Genomic analysis of global carrot germplasm unveils the trajectory of domestication and the origin of high carotenoid orange carrot.</title>
        <authorList>
            <person name="Iorizzo M."/>
            <person name="Ellison S."/>
            <person name="Senalik D."/>
            <person name="Macko-Podgorni A."/>
            <person name="Grzebelus D."/>
            <person name="Bostan H."/>
            <person name="Rolling W."/>
            <person name="Curaba J."/>
            <person name="Simon P."/>
        </authorList>
    </citation>
    <scope>NUCLEOTIDE SEQUENCE</scope>
    <source>
        <tissue evidence="3">Leaf</tissue>
    </source>
</reference>
<dbReference type="AlphaFoldDB" id="A0AAF0WK08"/>
<comment type="similarity">
    <text evidence="1">Belongs to the 'GDSL' lipolytic enzyme family.</text>
</comment>
<dbReference type="CDD" id="cd01837">
    <property type="entry name" value="SGNH_plant_lipase_like"/>
    <property type="match status" value="1"/>
</dbReference>
<dbReference type="GO" id="GO:0016788">
    <property type="term" value="F:hydrolase activity, acting on ester bonds"/>
    <property type="evidence" value="ECO:0007669"/>
    <property type="project" value="InterPro"/>
</dbReference>
<dbReference type="Proteomes" id="UP000077755">
    <property type="component" value="Chromosome 2"/>
</dbReference>
<reference evidence="3" key="1">
    <citation type="journal article" date="2016" name="Nat. Genet.">
        <title>A high-quality carrot genome assembly provides new insights into carotenoid accumulation and asterid genome evolution.</title>
        <authorList>
            <person name="Iorizzo M."/>
            <person name="Ellison S."/>
            <person name="Senalik D."/>
            <person name="Zeng P."/>
            <person name="Satapoomin P."/>
            <person name="Huang J."/>
            <person name="Bowman M."/>
            <person name="Iovene M."/>
            <person name="Sanseverino W."/>
            <person name="Cavagnaro P."/>
            <person name="Yildiz M."/>
            <person name="Macko-Podgorni A."/>
            <person name="Moranska E."/>
            <person name="Grzebelus E."/>
            <person name="Grzebelus D."/>
            <person name="Ashrafi H."/>
            <person name="Zheng Z."/>
            <person name="Cheng S."/>
            <person name="Spooner D."/>
            <person name="Van Deynze A."/>
            <person name="Simon P."/>
        </authorList>
    </citation>
    <scope>NUCLEOTIDE SEQUENCE</scope>
    <source>
        <tissue evidence="3">Leaf</tissue>
    </source>
</reference>
<dbReference type="KEGG" id="dcr:108208213"/>
<keyword evidence="2" id="KW-0732">Signal</keyword>
<dbReference type="PANTHER" id="PTHR45642:SF3">
    <property type="entry name" value="OS09G0540400 PROTEIN"/>
    <property type="match status" value="1"/>
</dbReference>
<dbReference type="InterPro" id="IPR036514">
    <property type="entry name" value="SGNH_hydro_sf"/>
</dbReference>
<feature type="chain" id="PRO_5042134833" evidence="2">
    <location>
        <begin position="24"/>
        <end position="363"/>
    </location>
</feature>
<dbReference type="SUPFAM" id="SSF52266">
    <property type="entry name" value="SGNH hydrolase"/>
    <property type="match status" value="1"/>
</dbReference>
<dbReference type="Gene3D" id="3.40.50.1110">
    <property type="entry name" value="SGNH hydrolase"/>
    <property type="match status" value="1"/>
</dbReference>
<evidence type="ECO:0000313" key="3">
    <source>
        <dbReference type="EMBL" id="WOG89778.1"/>
    </source>
</evidence>
<protein>
    <submittedName>
        <fullName evidence="3">Uncharacterized protein</fullName>
    </submittedName>
</protein>
<dbReference type="InterPro" id="IPR035669">
    <property type="entry name" value="SGNH_plant_lipase-like"/>
</dbReference>
<evidence type="ECO:0000313" key="4">
    <source>
        <dbReference type="Proteomes" id="UP000077755"/>
    </source>
</evidence>
<gene>
    <name evidence="3" type="ORF">DCAR_0209017</name>
</gene>
<feature type="signal peptide" evidence="2">
    <location>
        <begin position="1"/>
        <end position="23"/>
    </location>
</feature>